<proteinExistence type="predicted"/>
<dbReference type="Proteomes" id="UP001341281">
    <property type="component" value="Chromosome 03"/>
</dbReference>
<gene>
    <name evidence="2" type="ORF">U9M48_013280</name>
</gene>
<organism evidence="2 3">
    <name type="scientific">Paspalum notatum var. saurae</name>
    <dbReference type="NCBI Taxonomy" id="547442"/>
    <lineage>
        <taxon>Eukaryota</taxon>
        <taxon>Viridiplantae</taxon>
        <taxon>Streptophyta</taxon>
        <taxon>Embryophyta</taxon>
        <taxon>Tracheophyta</taxon>
        <taxon>Spermatophyta</taxon>
        <taxon>Magnoliopsida</taxon>
        <taxon>Liliopsida</taxon>
        <taxon>Poales</taxon>
        <taxon>Poaceae</taxon>
        <taxon>PACMAD clade</taxon>
        <taxon>Panicoideae</taxon>
        <taxon>Andropogonodae</taxon>
        <taxon>Paspaleae</taxon>
        <taxon>Paspalinae</taxon>
        <taxon>Paspalum</taxon>
    </lineage>
</organism>
<keyword evidence="3" id="KW-1185">Reference proteome</keyword>
<evidence type="ECO:0000313" key="2">
    <source>
        <dbReference type="EMBL" id="WVZ63666.1"/>
    </source>
</evidence>
<dbReference type="AlphaFoldDB" id="A0AAQ3WJ38"/>
<feature type="region of interest" description="Disordered" evidence="1">
    <location>
        <begin position="1"/>
        <end position="64"/>
    </location>
</feature>
<name>A0AAQ3WJ38_PASNO</name>
<sequence>TPYPRSGESPVIEEPKTRNPSCSKKSTRRPHPTSPPRKLTLARKVWSSSSRARVGGGASLSSGVTGVMSWHGGDIGGRDVTHLPHLFWFKHDLWS</sequence>
<feature type="non-terminal residue" evidence="2">
    <location>
        <position position="1"/>
    </location>
</feature>
<protein>
    <submittedName>
        <fullName evidence="2">Uncharacterized protein</fullName>
    </submittedName>
</protein>
<accession>A0AAQ3WJ38</accession>
<reference evidence="2 3" key="1">
    <citation type="submission" date="2024-02" db="EMBL/GenBank/DDBJ databases">
        <title>High-quality chromosome-scale genome assembly of Pensacola bahiagrass (Paspalum notatum Flugge var. saurae).</title>
        <authorList>
            <person name="Vega J.M."/>
            <person name="Podio M."/>
            <person name="Orjuela J."/>
            <person name="Siena L.A."/>
            <person name="Pessino S.C."/>
            <person name="Combes M.C."/>
            <person name="Mariac C."/>
            <person name="Albertini E."/>
            <person name="Pupilli F."/>
            <person name="Ortiz J.P.A."/>
            <person name="Leblanc O."/>
        </authorList>
    </citation>
    <scope>NUCLEOTIDE SEQUENCE [LARGE SCALE GENOMIC DNA]</scope>
    <source>
        <strain evidence="2">R1</strain>
        <tissue evidence="2">Leaf</tissue>
    </source>
</reference>
<evidence type="ECO:0000313" key="3">
    <source>
        <dbReference type="Proteomes" id="UP001341281"/>
    </source>
</evidence>
<feature type="compositionally biased region" description="Low complexity" evidence="1">
    <location>
        <begin position="47"/>
        <end position="64"/>
    </location>
</feature>
<dbReference type="EMBL" id="CP144747">
    <property type="protein sequence ID" value="WVZ63666.1"/>
    <property type="molecule type" value="Genomic_DNA"/>
</dbReference>
<evidence type="ECO:0000256" key="1">
    <source>
        <dbReference type="SAM" id="MobiDB-lite"/>
    </source>
</evidence>